<dbReference type="AlphaFoldDB" id="A0A4Y6I5C7"/>
<keyword evidence="18" id="KW-1185">Reference proteome</keyword>
<evidence type="ECO:0000256" key="8">
    <source>
        <dbReference type="ARBA" id="ARBA00022741"/>
    </source>
</evidence>
<dbReference type="InterPro" id="IPR029057">
    <property type="entry name" value="PRTase-like"/>
</dbReference>
<dbReference type="NCBIfam" id="TIGR01091">
    <property type="entry name" value="upp"/>
    <property type="match status" value="1"/>
</dbReference>
<dbReference type="GO" id="GO:0044206">
    <property type="term" value="P:UMP salvage"/>
    <property type="evidence" value="ECO:0007669"/>
    <property type="project" value="UniProtKB-UniPathway"/>
</dbReference>
<dbReference type="Gene3D" id="3.40.50.2020">
    <property type="match status" value="1"/>
</dbReference>
<evidence type="ECO:0000313" key="18">
    <source>
        <dbReference type="Proteomes" id="UP000315201"/>
    </source>
</evidence>
<dbReference type="UniPathway" id="UPA00574">
    <property type="reaction ID" value="UER00636"/>
</dbReference>
<dbReference type="GO" id="GO:0005737">
    <property type="term" value="C:cytoplasm"/>
    <property type="evidence" value="ECO:0007669"/>
    <property type="project" value="UniProtKB-ARBA"/>
</dbReference>
<dbReference type="OrthoDB" id="9781675at2"/>
<dbReference type="RefSeq" id="WP_139592003.1">
    <property type="nucleotide sequence ID" value="NZ_CP040825.1"/>
</dbReference>
<dbReference type="FunFam" id="3.40.50.2020:FF:000003">
    <property type="entry name" value="Uracil phosphoribosyltransferase"/>
    <property type="match status" value="1"/>
</dbReference>
<dbReference type="SUPFAM" id="SSF53271">
    <property type="entry name" value="PRTase-like"/>
    <property type="match status" value="1"/>
</dbReference>
<reference evidence="16 18" key="1">
    <citation type="submission" date="2019-06" db="EMBL/GenBank/DDBJ databases">
        <title>Mycoplasma nasistruthionis sp. nov. str Ms03.</title>
        <authorList>
            <person name="Botes A."/>
        </authorList>
    </citation>
    <scope>NUCLEOTIDE SEQUENCE [LARGE SCALE GENOMIC DNA]</scope>
    <source>
        <strain evidence="16 18">Ms03</strain>
    </source>
</reference>
<feature type="domain" description="Phosphoribosyltransferase" evidence="14">
    <location>
        <begin position="5"/>
        <end position="207"/>
    </location>
</feature>
<dbReference type="EC" id="2.4.2.9" evidence="4 13"/>
<comment type="cofactor">
    <cofactor evidence="1">
        <name>Mg(2+)</name>
        <dbReference type="ChEBI" id="CHEBI:18420"/>
    </cofactor>
</comment>
<comment type="pathway">
    <text evidence="2">Pyrimidine metabolism; UMP biosynthesis via salvage pathway; UMP from uracil: step 1/1.</text>
</comment>
<evidence type="ECO:0000259" key="14">
    <source>
        <dbReference type="Pfam" id="PF14681"/>
    </source>
</evidence>
<evidence type="ECO:0000256" key="1">
    <source>
        <dbReference type="ARBA" id="ARBA00001946"/>
    </source>
</evidence>
<evidence type="ECO:0000256" key="5">
    <source>
        <dbReference type="ARBA" id="ARBA00022533"/>
    </source>
</evidence>
<evidence type="ECO:0000256" key="3">
    <source>
        <dbReference type="ARBA" id="ARBA00009516"/>
    </source>
</evidence>
<dbReference type="InterPro" id="IPR050054">
    <property type="entry name" value="UPRTase/APRTase"/>
</dbReference>
<accession>A0A5B7XVF9</accession>
<evidence type="ECO:0000313" key="15">
    <source>
        <dbReference type="EMBL" id="QCZ36520.1"/>
    </source>
</evidence>
<dbReference type="GO" id="GO:0004845">
    <property type="term" value="F:uracil phosphoribosyltransferase activity"/>
    <property type="evidence" value="ECO:0007669"/>
    <property type="project" value="UniProtKB-UniRule"/>
</dbReference>
<reference evidence="15 17" key="2">
    <citation type="submission" date="2019-06" db="EMBL/GenBank/DDBJ databases">
        <title>Mycoplasma sp. 2F1A isolated from ostrich.</title>
        <authorList>
            <person name="Spergser J."/>
        </authorList>
    </citation>
    <scope>NUCLEOTIDE SEQUENCE [LARGE SCALE GENOMIC DNA]</scope>
    <source>
        <strain evidence="15 17">2F1A</strain>
    </source>
</reference>
<organism evidence="16 18">
    <name type="scientific">Mycoplasma nasistruthionis</name>
    <dbReference type="NCBI Taxonomy" id="353852"/>
    <lineage>
        <taxon>Bacteria</taxon>
        <taxon>Bacillati</taxon>
        <taxon>Mycoplasmatota</taxon>
        <taxon>Mollicutes</taxon>
        <taxon>Mycoplasmataceae</taxon>
        <taxon>Mycoplasma</taxon>
    </lineage>
</organism>
<accession>A0A4Y6I5C7</accession>
<keyword evidence="9" id="KW-0342">GTP-binding</keyword>
<sequence>MKVTVLNHPLIQSKITTLRNIKTDKKLFKTTLNEIAQLLVYETTSNLQTITEQINTPITSTLGYKLKSEIVLVVLLRAGMGLLNGFSSIIPDAEIGFIGLKRNEQTLQAEIYLNQLPSDLSNKTVIILDPILATGNSTNKAIELIKKHSDTGLKVKFVGVVGCQVGVDNLLKENPDIEIYLGALDEKLNEHGYLVPGLGDAGDRLFGKN</sequence>
<dbReference type="EMBL" id="CP041147">
    <property type="protein sequence ID" value="QDF64814.1"/>
    <property type="molecule type" value="Genomic_DNA"/>
</dbReference>
<dbReference type="KEGG" id="mnh:FG904_00595"/>
<dbReference type="Pfam" id="PF14681">
    <property type="entry name" value="UPRTase"/>
    <property type="match status" value="1"/>
</dbReference>
<proteinExistence type="inferred from homology"/>
<protein>
    <recommendedName>
        <fullName evidence="12 13">Uracil phosphoribosyltransferase</fullName>
        <ecNumber evidence="4 13">2.4.2.9</ecNumber>
    </recommendedName>
</protein>
<dbReference type="InterPro" id="IPR005765">
    <property type="entry name" value="UPRT"/>
</dbReference>
<keyword evidence="5" id="KW-0021">Allosteric enzyme</keyword>
<evidence type="ECO:0000313" key="17">
    <source>
        <dbReference type="Proteomes" id="UP000305457"/>
    </source>
</evidence>
<keyword evidence="8" id="KW-0547">Nucleotide-binding</keyword>
<name>A0A4Y6I5C7_9MOLU</name>
<dbReference type="CDD" id="cd06223">
    <property type="entry name" value="PRTases_typeI"/>
    <property type="match status" value="1"/>
</dbReference>
<dbReference type="PANTHER" id="PTHR32315:SF4">
    <property type="entry name" value="URACIL PHOSPHORIBOSYLTRANSFERASE, CHLOROPLASTIC"/>
    <property type="match status" value="1"/>
</dbReference>
<comment type="catalytic activity">
    <reaction evidence="10">
        <text>UMP + diphosphate = 5-phospho-alpha-D-ribose 1-diphosphate + uracil</text>
        <dbReference type="Rhea" id="RHEA:13017"/>
        <dbReference type="ChEBI" id="CHEBI:17568"/>
        <dbReference type="ChEBI" id="CHEBI:33019"/>
        <dbReference type="ChEBI" id="CHEBI:57865"/>
        <dbReference type="ChEBI" id="CHEBI:58017"/>
        <dbReference type="EC" id="2.4.2.9"/>
    </reaction>
</comment>
<evidence type="ECO:0000256" key="2">
    <source>
        <dbReference type="ARBA" id="ARBA00005180"/>
    </source>
</evidence>
<evidence type="ECO:0000256" key="7">
    <source>
        <dbReference type="ARBA" id="ARBA00022679"/>
    </source>
</evidence>
<dbReference type="InterPro" id="IPR000836">
    <property type="entry name" value="PRTase_dom"/>
</dbReference>
<dbReference type="PANTHER" id="PTHR32315">
    <property type="entry name" value="ADENINE PHOSPHORIBOSYLTRANSFERASE"/>
    <property type="match status" value="1"/>
</dbReference>
<dbReference type="GO" id="GO:0006223">
    <property type="term" value="P:uracil salvage"/>
    <property type="evidence" value="ECO:0007669"/>
    <property type="project" value="InterPro"/>
</dbReference>
<comment type="similarity">
    <text evidence="3">Belongs to the UPRTase family.</text>
</comment>
<gene>
    <name evidence="15" type="ORF">FG904_00595</name>
    <name evidence="16" type="ORF">FIV53_00595</name>
</gene>
<evidence type="ECO:0000256" key="13">
    <source>
        <dbReference type="NCBIfam" id="TIGR01091"/>
    </source>
</evidence>
<evidence type="ECO:0000256" key="12">
    <source>
        <dbReference type="ARBA" id="ARBA00072146"/>
    </source>
</evidence>
<evidence type="ECO:0000313" key="16">
    <source>
        <dbReference type="EMBL" id="QDF64814.1"/>
    </source>
</evidence>
<evidence type="ECO:0000256" key="4">
    <source>
        <dbReference type="ARBA" id="ARBA00011894"/>
    </source>
</evidence>
<evidence type="ECO:0000256" key="10">
    <source>
        <dbReference type="ARBA" id="ARBA00052919"/>
    </source>
</evidence>
<dbReference type="Proteomes" id="UP000315201">
    <property type="component" value="Chromosome"/>
</dbReference>
<dbReference type="GO" id="GO:0005525">
    <property type="term" value="F:GTP binding"/>
    <property type="evidence" value="ECO:0007669"/>
    <property type="project" value="UniProtKB-KW"/>
</dbReference>
<dbReference type="Proteomes" id="UP000305457">
    <property type="component" value="Chromosome"/>
</dbReference>
<evidence type="ECO:0000256" key="9">
    <source>
        <dbReference type="ARBA" id="ARBA00023134"/>
    </source>
</evidence>
<comment type="function">
    <text evidence="11">Catalyzes the conversion of uracil and 5-phospho-alpha-D-ribose 1-diphosphate (PRPP) to UMP and diphosphate.</text>
</comment>
<dbReference type="NCBIfam" id="NF001097">
    <property type="entry name" value="PRK00129.1"/>
    <property type="match status" value="1"/>
</dbReference>
<evidence type="ECO:0000256" key="6">
    <source>
        <dbReference type="ARBA" id="ARBA00022676"/>
    </source>
</evidence>
<keyword evidence="7 16" id="KW-0808">Transferase</keyword>
<keyword evidence="6 16" id="KW-0328">Glycosyltransferase</keyword>
<dbReference type="EMBL" id="CP040825">
    <property type="protein sequence ID" value="QCZ36520.1"/>
    <property type="molecule type" value="Genomic_DNA"/>
</dbReference>
<evidence type="ECO:0000256" key="11">
    <source>
        <dbReference type="ARBA" id="ARBA00056901"/>
    </source>
</evidence>